<protein>
    <submittedName>
        <fullName evidence="4">RNA binding protein</fullName>
    </submittedName>
</protein>
<dbReference type="InterPro" id="IPR012677">
    <property type="entry name" value="Nucleotide-bd_a/b_plait_sf"/>
</dbReference>
<dbReference type="InterPro" id="IPR000504">
    <property type="entry name" value="RRM_dom"/>
</dbReference>
<evidence type="ECO:0000256" key="2">
    <source>
        <dbReference type="PROSITE-ProRule" id="PRU00176"/>
    </source>
</evidence>
<feature type="non-terminal residue" evidence="4">
    <location>
        <position position="1"/>
    </location>
</feature>
<reference evidence="4 5" key="1">
    <citation type="submission" date="2015-09" db="EMBL/GenBank/DDBJ databases">
        <title>Draft genome of the scarab beetle Oryctes borbonicus.</title>
        <authorList>
            <person name="Meyer J.M."/>
            <person name="Markov G.V."/>
            <person name="Baskaran P."/>
            <person name="Herrmann M."/>
            <person name="Sommer R.J."/>
            <person name="Roedelsperger C."/>
        </authorList>
    </citation>
    <scope>NUCLEOTIDE SEQUENCE [LARGE SCALE GENOMIC DNA]</scope>
    <source>
        <strain evidence="4">OB123</strain>
        <tissue evidence="4">Whole animal</tissue>
    </source>
</reference>
<feature type="domain" description="RRM" evidence="3">
    <location>
        <begin position="223"/>
        <end position="282"/>
    </location>
</feature>
<dbReference type="OrthoDB" id="3800936at2759"/>
<dbReference type="PANTHER" id="PTHR21245">
    <property type="entry name" value="HETEROGENEOUS NUCLEAR RIBONUCLEOPROTEIN"/>
    <property type="match status" value="1"/>
</dbReference>
<sequence length="282" mass="32641">KCSIFKMNFREMCTRLQNFQVATGYDLNYSGTYRIFEIRGFWRVPCAESEVFVSGIPFDALEDELMPFFATVGSVVKFKLLTFDNTMLNKGFAVVTYSDSRVAQTAINVLNFVHFRGALLSIEKVTSNCRLFIGGIPENKSKDQVWHALVRNGIHNVVDVIMYRSYRNRTFNRGYVFVEFPSYLEAAQTRVLHRNLSLWGERVSIDWSEPIPSVTDDVMSKVKKLFIRNIEVTMTRNSFESIIIDILGNVQPEKVYKFKDYAFVHFRKRSEALTALRLLKGK</sequence>
<keyword evidence="5" id="KW-1185">Reference proteome</keyword>
<dbReference type="Pfam" id="PF00076">
    <property type="entry name" value="RRM_1"/>
    <property type="match status" value="1"/>
</dbReference>
<evidence type="ECO:0000313" key="4">
    <source>
        <dbReference type="EMBL" id="KRT84909.1"/>
    </source>
</evidence>
<dbReference type="SMART" id="SM00360">
    <property type="entry name" value="RRM"/>
    <property type="match status" value="2"/>
</dbReference>
<dbReference type="GO" id="GO:0003723">
    <property type="term" value="F:RNA binding"/>
    <property type="evidence" value="ECO:0007669"/>
    <property type="project" value="UniProtKB-UniRule"/>
</dbReference>
<dbReference type="SUPFAM" id="SSF54928">
    <property type="entry name" value="RNA-binding domain, RBD"/>
    <property type="match status" value="2"/>
</dbReference>
<dbReference type="PROSITE" id="PS50102">
    <property type="entry name" value="RRM"/>
    <property type="match status" value="3"/>
</dbReference>
<organism evidence="4 5">
    <name type="scientific">Oryctes borbonicus</name>
    <dbReference type="NCBI Taxonomy" id="1629725"/>
    <lineage>
        <taxon>Eukaryota</taxon>
        <taxon>Metazoa</taxon>
        <taxon>Ecdysozoa</taxon>
        <taxon>Arthropoda</taxon>
        <taxon>Hexapoda</taxon>
        <taxon>Insecta</taxon>
        <taxon>Pterygota</taxon>
        <taxon>Neoptera</taxon>
        <taxon>Endopterygota</taxon>
        <taxon>Coleoptera</taxon>
        <taxon>Polyphaga</taxon>
        <taxon>Scarabaeiformia</taxon>
        <taxon>Scarabaeidae</taxon>
        <taxon>Dynastinae</taxon>
        <taxon>Oryctes</taxon>
    </lineage>
</organism>
<name>A0A0T6BCS7_9SCAR</name>
<comment type="caution">
    <text evidence="4">The sequence shown here is derived from an EMBL/GenBank/DDBJ whole genome shotgun (WGS) entry which is preliminary data.</text>
</comment>
<dbReference type="Gene3D" id="3.30.70.330">
    <property type="match status" value="3"/>
</dbReference>
<feature type="domain" description="RRM" evidence="3">
    <location>
        <begin position="49"/>
        <end position="127"/>
    </location>
</feature>
<dbReference type="AlphaFoldDB" id="A0A0T6BCS7"/>
<evidence type="ECO:0000313" key="5">
    <source>
        <dbReference type="Proteomes" id="UP000051574"/>
    </source>
</evidence>
<dbReference type="InterPro" id="IPR035979">
    <property type="entry name" value="RBD_domain_sf"/>
</dbReference>
<keyword evidence="1 2" id="KW-0694">RNA-binding</keyword>
<dbReference type="Proteomes" id="UP000051574">
    <property type="component" value="Unassembled WGS sequence"/>
</dbReference>
<evidence type="ECO:0000259" key="3">
    <source>
        <dbReference type="PROSITE" id="PS50102"/>
    </source>
</evidence>
<dbReference type="EMBL" id="LJIG01002031">
    <property type="protein sequence ID" value="KRT84909.1"/>
    <property type="molecule type" value="Genomic_DNA"/>
</dbReference>
<accession>A0A0T6BCS7</accession>
<gene>
    <name evidence="4" type="ORF">AMK59_1447</name>
</gene>
<proteinExistence type="predicted"/>
<feature type="domain" description="RRM" evidence="3">
    <location>
        <begin position="129"/>
        <end position="210"/>
    </location>
</feature>
<evidence type="ECO:0000256" key="1">
    <source>
        <dbReference type="ARBA" id="ARBA00022884"/>
    </source>
</evidence>